<feature type="transmembrane region" description="Helical" evidence="2">
    <location>
        <begin position="257"/>
        <end position="280"/>
    </location>
</feature>
<feature type="transmembrane region" description="Helical" evidence="2">
    <location>
        <begin position="67"/>
        <end position="83"/>
    </location>
</feature>
<gene>
    <name evidence="4" type="ORF">I5L79_22415</name>
</gene>
<evidence type="ECO:0000313" key="5">
    <source>
        <dbReference type="Proteomes" id="UP000601099"/>
    </source>
</evidence>
<name>A0ABS0L881_9BACT</name>
<dbReference type="EMBL" id="JADWYK010000023">
    <property type="protein sequence ID" value="MBG8556317.1"/>
    <property type="molecule type" value="Genomic_DNA"/>
</dbReference>
<evidence type="ECO:0000313" key="4">
    <source>
        <dbReference type="EMBL" id="MBG8556317.1"/>
    </source>
</evidence>
<feature type="transmembrane region" description="Helical" evidence="2">
    <location>
        <begin position="190"/>
        <end position="208"/>
    </location>
</feature>
<feature type="region of interest" description="Disordered" evidence="1">
    <location>
        <begin position="450"/>
        <end position="530"/>
    </location>
</feature>
<dbReference type="InterPro" id="IPR012424">
    <property type="entry name" value="Conjugative_transposon_TraJ_C"/>
</dbReference>
<organism evidence="4 5">
    <name type="scientific">Hymenobacter guriensis</name>
    <dbReference type="NCBI Taxonomy" id="2793065"/>
    <lineage>
        <taxon>Bacteria</taxon>
        <taxon>Pseudomonadati</taxon>
        <taxon>Bacteroidota</taxon>
        <taxon>Cytophagia</taxon>
        <taxon>Cytophagales</taxon>
        <taxon>Hymenobacteraceae</taxon>
        <taxon>Hymenobacter</taxon>
    </lineage>
</organism>
<accession>A0ABS0L881</accession>
<evidence type="ECO:0000256" key="2">
    <source>
        <dbReference type="SAM" id="Phobius"/>
    </source>
</evidence>
<protein>
    <recommendedName>
        <fullName evidence="3">Conjugative transposon TraJ C-terminal domain-containing protein</fullName>
    </recommendedName>
</protein>
<feature type="transmembrane region" description="Helical" evidence="2">
    <location>
        <begin position="214"/>
        <end position="236"/>
    </location>
</feature>
<sequence>MLLTLLLSGIGGDLNVQISQAAYDMTRNVIVLLVSSVVPIMMTITLVTTIGRGYLSGQSLQIDLAPLFKILFIAGFLLSYRTLMPKVGDSIYWISRAVTGNGAQAQAYATLESLKPQPPGAPAPPTPGSVANGTQDQPSVISGLANEIASIAGSISGFSMRQWLLELATGTIAQLIQVCMLFIQAFLAGFLFVVGPIAFTLSMLPGWGGLMKSWFQSFLSVNLWTVTFAIINKLFAQYSAAMAALAASKITTVDQYFAAYASDGQYQVACIIFIVMYLMVPYMTSLIVGSSAAQSFVGAAAGLVASRAAMGAGKAVGSAVGAAGNGVSTMAGAMANDLRGAGGAINTAMGGFGGFGGGGGGAAAGAAAGGSASMGVAPMMPGAGAVSGSARTANSYANAGYSPPLTSLGAPSSSPGGSAGAWGAAAPSNPGAPNHIVNLGSSNTLRGTAFGTGQVGAAPPSAGAGTSAQAALPAPPTLSAPSSTGGNRSQGGSDDGTGAVDVTSGPGGGKPQPPTMIAPGLGHSGSGGSF</sequence>
<feature type="compositionally biased region" description="Low complexity" evidence="1">
    <location>
        <begin position="455"/>
        <end position="472"/>
    </location>
</feature>
<dbReference type="RefSeq" id="WP_196957335.1">
    <property type="nucleotide sequence ID" value="NZ_JADWYK010000023.1"/>
</dbReference>
<dbReference type="Proteomes" id="UP000601099">
    <property type="component" value="Unassembled WGS sequence"/>
</dbReference>
<keyword evidence="5" id="KW-1185">Reference proteome</keyword>
<feature type="transmembrane region" description="Helical" evidence="2">
    <location>
        <begin position="31"/>
        <end position="55"/>
    </location>
</feature>
<dbReference type="Pfam" id="PF07863">
    <property type="entry name" value="CtnDOT_TraJ"/>
    <property type="match status" value="1"/>
</dbReference>
<reference evidence="4 5" key="1">
    <citation type="submission" date="2020-11" db="EMBL/GenBank/DDBJ databases">
        <title>Hymenobacter sp.</title>
        <authorList>
            <person name="Kim M.K."/>
        </authorList>
    </citation>
    <scope>NUCLEOTIDE SEQUENCE [LARGE SCALE GENOMIC DNA]</scope>
    <source>
        <strain evidence="4 5">BT594</strain>
    </source>
</reference>
<comment type="caution">
    <text evidence="4">The sequence shown here is derived from an EMBL/GenBank/DDBJ whole genome shotgun (WGS) entry which is preliminary data.</text>
</comment>
<evidence type="ECO:0000259" key="3">
    <source>
        <dbReference type="Pfam" id="PF07863"/>
    </source>
</evidence>
<keyword evidence="2" id="KW-0472">Membrane</keyword>
<proteinExistence type="predicted"/>
<feature type="domain" description="Conjugative transposon TraJ C-terminal" evidence="3">
    <location>
        <begin position="134"/>
        <end position="333"/>
    </location>
</feature>
<keyword evidence="2" id="KW-1133">Transmembrane helix</keyword>
<evidence type="ECO:0000256" key="1">
    <source>
        <dbReference type="SAM" id="MobiDB-lite"/>
    </source>
</evidence>
<keyword evidence="2" id="KW-0812">Transmembrane</keyword>